<keyword evidence="2 11" id="KW-0547">Nucleotide-binding</keyword>
<dbReference type="Pfam" id="PF13245">
    <property type="entry name" value="AAA_19"/>
    <property type="match status" value="1"/>
</dbReference>
<proteinExistence type="inferred from homology"/>
<dbReference type="RefSeq" id="WP_067569607.1">
    <property type="nucleotide sequence ID" value="NZ_LN999831.1"/>
</dbReference>
<keyword evidence="7 11" id="KW-0067">ATP-binding</keyword>
<sequence length="621" mass="69635">MENILFQAQQFHLLRPLDVQFARLLATKPTQSALMLASACLSANTGVGHVCLPLSLLTPSYLFEGHMPQLAHKAWLRAGSLSLKEWHQKLLEEPAVGDGSYPTPLILENKCLYLQRMWQYECTVAKFFNRQRRTLVENNEDIIASVLARYFPIDIDSNEINWQKIATAIAITHPIAFISGGPGTGKTSLIAKLLAVFLQLNEGMHLRIMMAAPTGKAAARMSESLNLEINNLVMDKYKKDILSHKAVTLHRLLGIRPNSQRMYYHCHNKINVDILIIDEASMVDLPMIANVIAALPPQARVIFIGDSCQLSSVDAGSVLRDLCSLETGYSSVCRAKIARITGFKLPAETSIVNNYAISDSICLLHKSYRFHEDSGINRIANAIKYGNADNVFAILNNIKIKDIDYTLLCDKTAYQNMLNDCIDSYKEYLQLLHNYAMPAAILDAFHRFRILCALREGPFGVSGINARIEQKLMQSGLLTIDNSIHCYTGRPVMILCNAPSLELYNGDIGILLLDDKQKRRVYFSLPNGKIKAVPLSRLPEHETAFAMTIHKSQGSEFQHIAIVLPDKIWSVLTRELLYTAVTRARTKLSIYATDKVLQYIIKNKTIRHSGLIDRLTILPTT</sequence>
<evidence type="ECO:0000256" key="9">
    <source>
        <dbReference type="ARBA" id="ARBA00023204"/>
    </source>
</evidence>
<dbReference type="PANTHER" id="PTHR43788:SF6">
    <property type="entry name" value="DNA HELICASE B"/>
    <property type="match status" value="1"/>
</dbReference>
<dbReference type="STRING" id="1778264.PMARG_ME00314"/>
<dbReference type="InterPro" id="IPR027785">
    <property type="entry name" value="UvrD-like_helicase_C"/>
</dbReference>
<dbReference type="GO" id="GO:0016887">
    <property type="term" value="F:ATP hydrolysis activity"/>
    <property type="evidence" value="ECO:0007669"/>
    <property type="project" value="RHEA"/>
</dbReference>
<dbReference type="InterPro" id="IPR041851">
    <property type="entry name" value="RecD_N_sf"/>
</dbReference>
<dbReference type="NCBIfam" id="TIGR01447">
    <property type="entry name" value="recD"/>
    <property type="match status" value="1"/>
</dbReference>
<keyword evidence="10 11" id="KW-0413">Isomerase</keyword>
<evidence type="ECO:0000313" key="15">
    <source>
        <dbReference type="Proteomes" id="UP000095697"/>
    </source>
</evidence>
<comment type="similarity">
    <text evidence="11">Belongs to the RecD family.</text>
</comment>
<dbReference type="KEGG" id="cmik:PMARG_ME00314"/>
<dbReference type="Gene3D" id="3.40.50.300">
    <property type="entry name" value="P-loop containing nucleotide triphosphate hydrolases"/>
    <property type="match status" value="3"/>
</dbReference>
<keyword evidence="5 11" id="KW-0347">Helicase</keyword>
<dbReference type="GO" id="GO:0008854">
    <property type="term" value="F:exodeoxyribonuclease V activity"/>
    <property type="evidence" value="ECO:0007669"/>
    <property type="project" value="InterPro"/>
</dbReference>
<name>A0A143WQM1_9ENTR</name>
<dbReference type="GO" id="GO:0009338">
    <property type="term" value="C:exodeoxyribonuclease V complex"/>
    <property type="evidence" value="ECO:0007669"/>
    <property type="project" value="InterPro"/>
</dbReference>
<reference evidence="15" key="1">
    <citation type="submission" date="2016-01" db="EMBL/GenBank/DDBJ databases">
        <authorList>
            <person name="Husnik F."/>
        </authorList>
    </citation>
    <scope>NUCLEOTIDE SEQUENCE [LARGE SCALE GENOMIC DNA]</scope>
</reference>
<feature type="domain" description="RecBCD enzyme subunit RecD N-terminal" evidence="13">
    <location>
        <begin position="12"/>
        <end position="113"/>
    </location>
</feature>
<evidence type="ECO:0000256" key="5">
    <source>
        <dbReference type="ARBA" id="ARBA00022806"/>
    </source>
</evidence>
<dbReference type="PANTHER" id="PTHR43788">
    <property type="entry name" value="DNA2/NAM7 HELICASE FAMILY MEMBER"/>
    <property type="match status" value="1"/>
</dbReference>
<dbReference type="OrthoDB" id="9803432at2"/>
<protein>
    <recommendedName>
        <fullName evidence="11">RecBCD enzyme subunit RecD</fullName>
        <ecNumber evidence="11">5.6.2.3</ecNumber>
    </recommendedName>
    <alternativeName>
        <fullName evidence="11">DNA 5'-3' helicase subunit RecD</fullName>
    </alternativeName>
    <alternativeName>
        <fullName evidence="11">Exonuclease V subunit RecD</fullName>
        <shortName evidence="11">ExoV subunit RecD</shortName>
    </alternativeName>
    <alternativeName>
        <fullName evidence="11">Helicase/nuclease RecBCD subunit RecD</fullName>
    </alternativeName>
</protein>
<keyword evidence="8 11" id="KW-0238">DNA-binding</keyword>
<evidence type="ECO:0000256" key="6">
    <source>
        <dbReference type="ARBA" id="ARBA00022839"/>
    </source>
</evidence>
<feature type="domain" description="UvrD-like helicase C-terminal" evidence="12">
    <location>
        <begin position="544"/>
        <end position="590"/>
    </location>
</feature>
<evidence type="ECO:0000256" key="3">
    <source>
        <dbReference type="ARBA" id="ARBA00022763"/>
    </source>
</evidence>
<dbReference type="GO" id="GO:0000724">
    <property type="term" value="P:double-strand break repair via homologous recombination"/>
    <property type="evidence" value="ECO:0007669"/>
    <property type="project" value="UniProtKB-UniRule"/>
</dbReference>
<keyword evidence="15" id="KW-1185">Reference proteome</keyword>
<dbReference type="InterPro" id="IPR027417">
    <property type="entry name" value="P-loop_NTPase"/>
</dbReference>
<organism evidence="14 15">
    <name type="scientific">Candidatus Mikella endobia</name>
    <dbReference type="NCBI Taxonomy" id="1778264"/>
    <lineage>
        <taxon>Bacteria</taxon>
        <taxon>Pseudomonadati</taxon>
        <taxon>Pseudomonadota</taxon>
        <taxon>Gammaproteobacteria</taxon>
        <taxon>Enterobacterales</taxon>
        <taxon>Enterobacteriaceae</taxon>
        <taxon>Candidatus Mikella</taxon>
    </lineage>
</organism>
<dbReference type="CDD" id="cd18809">
    <property type="entry name" value="SF1_C_RecD"/>
    <property type="match status" value="1"/>
</dbReference>
<dbReference type="NCBIfam" id="NF008127">
    <property type="entry name" value="PRK10875.1"/>
    <property type="match status" value="1"/>
</dbReference>
<keyword evidence="1 11" id="KW-0540">Nuclease</keyword>
<dbReference type="GO" id="GO:0043139">
    <property type="term" value="F:5'-3' DNA helicase activity"/>
    <property type="evidence" value="ECO:0007669"/>
    <property type="project" value="UniProtKB-UniRule"/>
</dbReference>
<keyword evidence="3 11" id="KW-0227">DNA damage</keyword>
<gene>
    <name evidence="11 14" type="primary">recD</name>
    <name evidence="14" type="ORF">PMARG_ME00314</name>
</gene>
<comment type="miscellaneous">
    <text evidence="11">In the RecBCD complex, RecB has a slow 3'-5' helicase, an exonuclease activity and loads RecA onto ssDNA, RecD has a fast 5'-3' helicase activity, while RecC stimulates the ATPase and processivity of the RecB helicase and contributes to recognition of the Chi site.</text>
</comment>
<evidence type="ECO:0000256" key="11">
    <source>
        <dbReference type="HAMAP-Rule" id="MF_01487"/>
    </source>
</evidence>
<evidence type="ECO:0000259" key="12">
    <source>
        <dbReference type="Pfam" id="PF13538"/>
    </source>
</evidence>
<dbReference type="AlphaFoldDB" id="A0A143WQM1"/>
<keyword evidence="4 11" id="KW-0378">Hydrolase</keyword>
<evidence type="ECO:0000256" key="10">
    <source>
        <dbReference type="ARBA" id="ARBA00023235"/>
    </source>
</evidence>
<keyword evidence="6 11" id="KW-0269">Exonuclease</keyword>
<dbReference type="Proteomes" id="UP000095697">
    <property type="component" value="Chromosome I"/>
</dbReference>
<dbReference type="GO" id="GO:0005524">
    <property type="term" value="F:ATP binding"/>
    <property type="evidence" value="ECO:0007669"/>
    <property type="project" value="UniProtKB-UniRule"/>
</dbReference>
<evidence type="ECO:0000256" key="4">
    <source>
        <dbReference type="ARBA" id="ARBA00022801"/>
    </source>
</evidence>
<dbReference type="InterPro" id="IPR050534">
    <property type="entry name" value="Coronavir_polyprotein_1ab"/>
</dbReference>
<evidence type="ECO:0000313" key="14">
    <source>
        <dbReference type="EMBL" id="CUX96076.1"/>
    </source>
</evidence>
<dbReference type="Gene3D" id="1.10.10.1020">
    <property type="entry name" value="RecBCD complex, subunit RecD, N-terminal domain"/>
    <property type="match status" value="1"/>
</dbReference>
<accession>A0A143WQM1</accession>
<dbReference type="Pfam" id="PF13538">
    <property type="entry name" value="UvrD_C_2"/>
    <property type="match status" value="1"/>
</dbReference>
<comment type="function">
    <text evidence="11">A helicase/nuclease that prepares dsDNA breaks (DSB) for recombinational DNA repair. Binds to DSBs and unwinds DNA via a highly rapid and processive ATP-dependent bidirectional helicase activity. Unwinds dsDNA until it encounters a Chi (crossover hotspot instigator) sequence from the 3' direction. Cuts ssDNA a few nucleotides 3' to the Chi site. The properties and activities of the enzyme are changed at Chi. The Chi-altered holoenzyme produces a long 3'-ssDNA overhang and facilitates RecA-binding to the ssDNA for homologous DNA recombination and repair. Holoenzyme degrades any linearized DNA that is unable to undergo homologous recombination. In the holoenzyme this subunit has ssDNA-dependent ATPase and 5'-3' helicase activity. When added to pre-assembled RecBC greatly stimulates nuclease activity and augments holoenzyme processivity. Negatively regulates the RecA-loading ability of RecBCD.</text>
</comment>
<dbReference type="PATRIC" id="fig|1778264.3.peg.280"/>
<dbReference type="EMBL" id="LN999831">
    <property type="protein sequence ID" value="CUX96076.1"/>
    <property type="molecule type" value="Genomic_DNA"/>
</dbReference>
<dbReference type="EC" id="5.6.2.3" evidence="11"/>
<keyword evidence="9 11" id="KW-0234">DNA repair</keyword>
<dbReference type="HAMAP" id="MF_01487">
    <property type="entry name" value="RecD"/>
    <property type="match status" value="1"/>
</dbReference>
<dbReference type="Pfam" id="PF21185">
    <property type="entry name" value="RecD_N"/>
    <property type="match status" value="1"/>
</dbReference>
<dbReference type="GO" id="GO:0003677">
    <property type="term" value="F:DNA binding"/>
    <property type="evidence" value="ECO:0007669"/>
    <property type="project" value="UniProtKB-UniRule"/>
</dbReference>
<comment type="subunit">
    <text evidence="11">Heterotrimer of RecB, RecC and RecD. All subunits contribute to DNA-binding.</text>
</comment>
<evidence type="ECO:0000256" key="1">
    <source>
        <dbReference type="ARBA" id="ARBA00022722"/>
    </source>
</evidence>
<evidence type="ECO:0000259" key="13">
    <source>
        <dbReference type="Pfam" id="PF21185"/>
    </source>
</evidence>
<comment type="catalytic activity">
    <reaction evidence="11">
        <text>ATP + H2O = ADP + phosphate + H(+)</text>
        <dbReference type="Rhea" id="RHEA:13065"/>
        <dbReference type="ChEBI" id="CHEBI:15377"/>
        <dbReference type="ChEBI" id="CHEBI:15378"/>
        <dbReference type="ChEBI" id="CHEBI:30616"/>
        <dbReference type="ChEBI" id="CHEBI:43474"/>
        <dbReference type="ChEBI" id="CHEBI:456216"/>
        <dbReference type="EC" id="5.6.2.3"/>
    </reaction>
</comment>
<evidence type="ECO:0000256" key="7">
    <source>
        <dbReference type="ARBA" id="ARBA00022840"/>
    </source>
</evidence>
<evidence type="ECO:0000256" key="2">
    <source>
        <dbReference type="ARBA" id="ARBA00022741"/>
    </source>
</evidence>
<dbReference type="InterPro" id="IPR049550">
    <property type="entry name" value="RecD_N"/>
</dbReference>
<feature type="binding site" evidence="11">
    <location>
        <begin position="180"/>
        <end position="187"/>
    </location>
    <ligand>
        <name>ATP</name>
        <dbReference type="ChEBI" id="CHEBI:30616"/>
    </ligand>
</feature>
<dbReference type="InterPro" id="IPR006344">
    <property type="entry name" value="RecD"/>
</dbReference>
<dbReference type="GO" id="GO:0017116">
    <property type="term" value="F:single-stranded DNA helicase activity"/>
    <property type="evidence" value="ECO:0007669"/>
    <property type="project" value="TreeGrafter"/>
</dbReference>
<evidence type="ECO:0000256" key="8">
    <source>
        <dbReference type="ARBA" id="ARBA00023125"/>
    </source>
</evidence>
<dbReference type="SUPFAM" id="SSF52540">
    <property type="entry name" value="P-loop containing nucleoside triphosphate hydrolases"/>
    <property type="match status" value="2"/>
</dbReference>
<dbReference type="CDD" id="cd17933">
    <property type="entry name" value="DEXSc_RecD-like"/>
    <property type="match status" value="1"/>
</dbReference>